<evidence type="ECO:0000313" key="1">
    <source>
        <dbReference type="EMBL" id="MBO8185146.1"/>
    </source>
</evidence>
<reference evidence="1 2" key="1">
    <citation type="submission" date="2021-02" db="EMBL/GenBank/DDBJ databases">
        <title>Streptomyces spirodelae sp. nov., isolated from duckweed.</title>
        <authorList>
            <person name="Saimee Y."/>
            <person name="Duangmal K."/>
        </authorList>
    </citation>
    <scope>NUCLEOTIDE SEQUENCE [LARGE SCALE GENOMIC DNA]</scope>
    <source>
        <strain evidence="1 2">DW4-2</strain>
    </source>
</reference>
<sequence>MPHAESRRALIRSVWEATWNRGDVDALDELLSSDYLRHSSEPHPQNLRTFKASILATRSAFPDLSTTLDDILIEGDRAAIRWHSTGNHEGSLMGVPATKRRVEVGGATFARFEEDRIVEEFVTWDPRALLSALGIIHVGQDRPAQ</sequence>
<name>A0ABS3WPU9_9ACTN</name>
<proteinExistence type="predicted"/>
<dbReference type="InterPro" id="IPR009959">
    <property type="entry name" value="Cyclase_SnoaL-like"/>
</dbReference>
<comment type="caution">
    <text evidence="1">The sequence shown here is derived from an EMBL/GenBank/DDBJ whole genome shotgun (WGS) entry which is preliminary data.</text>
</comment>
<dbReference type="EMBL" id="JAFFZN010000004">
    <property type="protein sequence ID" value="MBO8185146.1"/>
    <property type="molecule type" value="Genomic_DNA"/>
</dbReference>
<evidence type="ECO:0000313" key="2">
    <source>
        <dbReference type="Proteomes" id="UP001518976"/>
    </source>
</evidence>
<organism evidence="1 2">
    <name type="scientific">Streptomyces spirodelae</name>
    <dbReference type="NCBI Taxonomy" id="2812904"/>
    <lineage>
        <taxon>Bacteria</taxon>
        <taxon>Bacillati</taxon>
        <taxon>Actinomycetota</taxon>
        <taxon>Actinomycetes</taxon>
        <taxon>Kitasatosporales</taxon>
        <taxon>Streptomycetaceae</taxon>
        <taxon>Streptomyces</taxon>
    </lineage>
</organism>
<dbReference type="RefSeq" id="WP_209263964.1">
    <property type="nucleotide sequence ID" value="NZ_JAFFZN010000004.1"/>
</dbReference>
<dbReference type="InterPro" id="IPR032710">
    <property type="entry name" value="NTF2-like_dom_sf"/>
</dbReference>
<dbReference type="PANTHER" id="PTHR38436">
    <property type="entry name" value="POLYKETIDE CYCLASE SNOAL-LIKE DOMAIN"/>
    <property type="match status" value="1"/>
</dbReference>
<dbReference type="Pfam" id="PF07366">
    <property type="entry name" value="SnoaL"/>
    <property type="match status" value="1"/>
</dbReference>
<dbReference type="PANTHER" id="PTHR38436:SF1">
    <property type="entry name" value="ESTER CYCLASE"/>
    <property type="match status" value="1"/>
</dbReference>
<dbReference type="Gene3D" id="3.10.450.50">
    <property type="match status" value="1"/>
</dbReference>
<protein>
    <submittedName>
        <fullName evidence="1">Ester cyclase</fullName>
    </submittedName>
</protein>
<accession>A0ABS3WPU9</accession>
<gene>
    <name evidence="1" type="ORF">JW592_06625</name>
</gene>
<keyword evidence="2" id="KW-1185">Reference proteome</keyword>
<dbReference type="SUPFAM" id="SSF54427">
    <property type="entry name" value="NTF2-like"/>
    <property type="match status" value="1"/>
</dbReference>
<dbReference type="Proteomes" id="UP001518976">
    <property type="component" value="Unassembled WGS sequence"/>
</dbReference>